<organism evidence="5 6">
    <name type="scientific">Sutcliffiella rhizosphaerae</name>
    <dbReference type="NCBI Taxonomy" id="2880967"/>
    <lineage>
        <taxon>Bacteria</taxon>
        <taxon>Bacillati</taxon>
        <taxon>Bacillota</taxon>
        <taxon>Bacilli</taxon>
        <taxon>Bacillales</taxon>
        <taxon>Bacillaceae</taxon>
        <taxon>Sutcliffiella</taxon>
    </lineage>
</organism>
<evidence type="ECO:0000313" key="6">
    <source>
        <dbReference type="Proteomes" id="UP000789833"/>
    </source>
</evidence>
<sequence>MSKRIEKLVEAAKEHLDHKESIMYCVMGVYEDKRGWVRKGILIATELRVLFYGSRSLGRFDIESFPYEHINSMEMGKSSLGNYIILYTANNKVQIKWINESNSGETEKLVSYVRQNTTNAAHPNSNSAFQHNSTADELKKFAELRDQNIISEEEYERMKDKLLGGTGDHISWLEKRREEREQQQKERVSQRNKNVKNTGKGCLGCLGILFLLGILMNACGMIPDSNDEGWMPMDDITISINNKPISE</sequence>
<dbReference type="EMBL" id="CAKJTJ010000008">
    <property type="protein sequence ID" value="CAG9621131.1"/>
    <property type="molecule type" value="Genomic_DNA"/>
</dbReference>
<evidence type="ECO:0000256" key="1">
    <source>
        <dbReference type="SAM" id="Coils"/>
    </source>
</evidence>
<protein>
    <recommendedName>
        <fullName evidence="7">YokE-like PH domain-containing protein</fullName>
    </recommendedName>
</protein>
<comment type="caution">
    <text evidence="5">The sequence shown here is derived from an EMBL/GenBank/DDBJ whole genome shotgun (WGS) entry which is preliminary data.</text>
</comment>
<evidence type="ECO:0000256" key="2">
    <source>
        <dbReference type="SAM" id="Phobius"/>
    </source>
</evidence>
<dbReference type="Pfam" id="PF14470">
    <property type="entry name" value="bPH_3"/>
    <property type="match status" value="1"/>
</dbReference>
<keyword evidence="2" id="KW-1133">Transmembrane helix</keyword>
<dbReference type="RefSeq" id="WP_230501033.1">
    <property type="nucleotide sequence ID" value="NZ_CAKJTJ010000008.1"/>
</dbReference>
<proteinExistence type="predicted"/>
<dbReference type="InterPro" id="IPR018649">
    <property type="entry name" value="SHOCT"/>
</dbReference>
<feature type="domain" description="YokE-like PH" evidence="4">
    <location>
        <begin position="16"/>
        <end position="114"/>
    </location>
</feature>
<evidence type="ECO:0000259" key="4">
    <source>
        <dbReference type="Pfam" id="PF14470"/>
    </source>
</evidence>
<evidence type="ECO:0000313" key="5">
    <source>
        <dbReference type="EMBL" id="CAG9621131.1"/>
    </source>
</evidence>
<name>A0ABN8AAF6_9BACI</name>
<reference evidence="5 6" key="1">
    <citation type="submission" date="2021-10" db="EMBL/GenBank/DDBJ databases">
        <authorList>
            <person name="Criscuolo A."/>
        </authorList>
    </citation>
    <scope>NUCLEOTIDE SEQUENCE [LARGE SCALE GENOMIC DNA]</scope>
    <source>
        <strain evidence="6">CIP 111883</strain>
    </source>
</reference>
<feature type="domain" description="SHOCT" evidence="3">
    <location>
        <begin position="136"/>
        <end position="163"/>
    </location>
</feature>
<feature type="transmembrane region" description="Helical" evidence="2">
    <location>
        <begin position="201"/>
        <end position="223"/>
    </location>
</feature>
<keyword evidence="2" id="KW-0472">Membrane</keyword>
<dbReference type="Proteomes" id="UP000789833">
    <property type="component" value="Unassembled WGS sequence"/>
</dbReference>
<evidence type="ECO:0000259" key="3">
    <source>
        <dbReference type="Pfam" id="PF09851"/>
    </source>
</evidence>
<feature type="coiled-coil region" evidence="1">
    <location>
        <begin position="141"/>
        <end position="198"/>
    </location>
</feature>
<dbReference type="InterPro" id="IPR039519">
    <property type="entry name" value="YokE-like_PH"/>
</dbReference>
<keyword evidence="1" id="KW-0175">Coiled coil</keyword>
<keyword evidence="6" id="KW-1185">Reference proteome</keyword>
<evidence type="ECO:0008006" key="7">
    <source>
        <dbReference type="Google" id="ProtNLM"/>
    </source>
</evidence>
<gene>
    <name evidence="5" type="ORF">BACCIP111883_01903</name>
</gene>
<dbReference type="Pfam" id="PF09851">
    <property type="entry name" value="SHOCT"/>
    <property type="match status" value="1"/>
</dbReference>
<keyword evidence="2" id="KW-0812">Transmembrane</keyword>
<accession>A0ABN8AAF6</accession>